<dbReference type="InterPro" id="IPR026444">
    <property type="entry name" value="Secre_tail"/>
</dbReference>
<evidence type="ECO:0000259" key="1">
    <source>
        <dbReference type="Pfam" id="PF18962"/>
    </source>
</evidence>
<feature type="domain" description="Secretion system C-terminal sorting" evidence="1">
    <location>
        <begin position="35"/>
        <end position="100"/>
    </location>
</feature>
<accession>A0A7C5M4K2</accession>
<organism evidence="2">
    <name type="scientific">candidate division WOR-3 bacterium</name>
    <dbReference type="NCBI Taxonomy" id="2052148"/>
    <lineage>
        <taxon>Bacteria</taxon>
        <taxon>Bacteria division WOR-3</taxon>
    </lineage>
</organism>
<reference evidence="2" key="1">
    <citation type="journal article" date="2020" name="mSystems">
        <title>Genome- and Community-Level Interaction Insights into Carbon Utilization and Element Cycling Functions of Hydrothermarchaeota in Hydrothermal Sediment.</title>
        <authorList>
            <person name="Zhou Z."/>
            <person name="Liu Y."/>
            <person name="Xu W."/>
            <person name="Pan J."/>
            <person name="Luo Z.H."/>
            <person name="Li M."/>
        </authorList>
    </citation>
    <scope>NUCLEOTIDE SEQUENCE [LARGE SCALE GENOMIC DNA]</scope>
    <source>
        <strain evidence="2">HyVt-94</strain>
    </source>
</reference>
<evidence type="ECO:0000313" key="2">
    <source>
        <dbReference type="EMBL" id="HHF58212.1"/>
    </source>
</evidence>
<dbReference type="NCBIfam" id="TIGR04183">
    <property type="entry name" value="Por_Secre_tail"/>
    <property type="match status" value="1"/>
</dbReference>
<gene>
    <name evidence="2" type="ORF">ENL41_02170</name>
</gene>
<dbReference type="AlphaFoldDB" id="A0A7C5M4K2"/>
<dbReference type="Proteomes" id="UP000886014">
    <property type="component" value="Unassembled WGS sequence"/>
</dbReference>
<feature type="non-terminal residue" evidence="2">
    <location>
        <position position="1"/>
    </location>
</feature>
<dbReference type="EMBL" id="DRTV01000151">
    <property type="protein sequence ID" value="HHF58212.1"/>
    <property type="molecule type" value="Genomic_DNA"/>
</dbReference>
<sequence length="111" mass="12674">RGDKNIVLIKADSTGYISGLEEVSHSKEIFDHLRVYPNPVRDYLHVDFGIDLLSGSRLELYDITGRKVRVFNVGGRKDFILDLRDLGIKPGVYILLLNTSLGRRSIRFIKE</sequence>
<comment type="caution">
    <text evidence="2">The sequence shown here is derived from an EMBL/GenBank/DDBJ whole genome shotgun (WGS) entry which is preliminary data.</text>
</comment>
<protein>
    <submittedName>
        <fullName evidence="2">T9SS type A sorting domain-containing protein</fullName>
    </submittedName>
</protein>
<name>A0A7C5M4K2_UNCW3</name>
<proteinExistence type="predicted"/>
<dbReference type="Pfam" id="PF18962">
    <property type="entry name" value="Por_Secre_tail"/>
    <property type="match status" value="1"/>
</dbReference>